<dbReference type="Gene3D" id="2.40.30.10">
    <property type="entry name" value="Translation factors"/>
    <property type="match status" value="1"/>
</dbReference>
<comment type="subcellular location">
    <subcellularLocation>
        <location evidence="2">Cell membrane</location>
        <topology evidence="2">Multi-pass membrane protein</topology>
    </subcellularLocation>
</comment>
<feature type="compositionally biased region" description="Polar residues" evidence="13">
    <location>
        <begin position="900"/>
        <end position="915"/>
    </location>
</feature>
<evidence type="ECO:0000256" key="1">
    <source>
        <dbReference type="ARBA" id="ARBA00001974"/>
    </source>
</evidence>
<evidence type="ECO:0000256" key="5">
    <source>
        <dbReference type="ARBA" id="ARBA00022692"/>
    </source>
</evidence>
<dbReference type="InterPro" id="IPR017871">
    <property type="entry name" value="ABC_transporter-like_CS"/>
</dbReference>
<evidence type="ECO:0000313" key="18">
    <source>
        <dbReference type="EMBL" id="MFD2839091.1"/>
    </source>
</evidence>
<keyword evidence="7" id="KW-0274">FAD</keyword>
<dbReference type="CDD" id="cd06193">
    <property type="entry name" value="siderophore_interacting"/>
    <property type="match status" value="1"/>
</dbReference>
<evidence type="ECO:0000259" key="17">
    <source>
        <dbReference type="PROSITE" id="PS51384"/>
    </source>
</evidence>
<dbReference type="Pfam" id="PF08021">
    <property type="entry name" value="FAD_binding_9"/>
    <property type="match status" value="1"/>
</dbReference>
<dbReference type="PROSITE" id="PS51384">
    <property type="entry name" value="FAD_FR"/>
    <property type="match status" value="1"/>
</dbReference>
<dbReference type="PROSITE" id="PS50929">
    <property type="entry name" value="ABC_TM1F"/>
    <property type="match status" value="1"/>
</dbReference>
<dbReference type="GO" id="GO:0005524">
    <property type="term" value="F:ATP binding"/>
    <property type="evidence" value="ECO:0007669"/>
    <property type="project" value="UniProtKB-KW"/>
</dbReference>
<dbReference type="InterPro" id="IPR011527">
    <property type="entry name" value="ABC1_TM_dom"/>
</dbReference>
<dbReference type="Gene3D" id="3.40.50.80">
    <property type="entry name" value="Nucleotide-binding domain of ferredoxin-NADP reductase (FNR) module"/>
    <property type="match status" value="1"/>
</dbReference>
<dbReference type="PROSITE" id="PS50893">
    <property type="entry name" value="ABC_TRANSPORTER_2"/>
    <property type="match status" value="1"/>
</dbReference>
<keyword evidence="3" id="KW-1003">Cell membrane</keyword>
<dbReference type="PANTHER" id="PTHR24221">
    <property type="entry name" value="ATP-BINDING CASSETTE SUB-FAMILY B"/>
    <property type="match status" value="1"/>
</dbReference>
<protein>
    <recommendedName>
        <fullName evidence="12">Mycobactin import ATP-binding/permease protein IrtA</fullName>
    </recommendedName>
</protein>
<dbReference type="InterPro" id="IPR039421">
    <property type="entry name" value="Type_1_exporter"/>
</dbReference>
<feature type="domain" description="ABC transporter" evidence="15">
    <location>
        <begin position="659"/>
        <end position="898"/>
    </location>
</feature>
<name>A0ABW5X9G5_9MICO</name>
<dbReference type="InterPro" id="IPR017927">
    <property type="entry name" value="FAD-bd_FR_type"/>
</dbReference>
<evidence type="ECO:0000256" key="6">
    <source>
        <dbReference type="ARBA" id="ARBA00022741"/>
    </source>
</evidence>
<dbReference type="SMART" id="SM00382">
    <property type="entry name" value="AAA"/>
    <property type="match status" value="1"/>
</dbReference>
<feature type="region of interest" description="Disordered" evidence="13">
    <location>
        <begin position="280"/>
        <end position="314"/>
    </location>
</feature>
<dbReference type="SUPFAM" id="SSF52540">
    <property type="entry name" value="P-loop containing nucleoside triphosphate hydrolases"/>
    <property type="match status" value="1"/>
</dbReference>
<keyword evidence="8 18" id="KW-0067">ATP-binding</keyword>
<keyword evidence="9 14" id="KW-1133">Transmembrane helix</keyword>
<sequence>MARRGFQGAVLRSLGAQDHELTVVRKQHLAPHFVQIWFTSPTLFNELDMSPTAWIRFWFPDPAGSETQFQRGYTIAHHDEITGEFAVNFVLHEPAGPASTWAKSAQPGDAVAAVVLGTHGFEIPENPPAGYLLIGDSASLPAINSIIEVVPPEIPIELYLEKHSIDDESLPLVDHPRLVTRWVERQGADSLADAIELRDWSNWFAWVTPESASLKRLRSKLRDECGFPKAEMHPQAYWVEGKAMGKSRAADTPENAQENVALADVRPTEQATDMVASGAGATVPDATTHSSAGEEDGGRAVGTEENPAASPPKGAWQADAQARLLAPMKRVFWTAGVLQGLVTILQLVPYVLLVELARRLLAGAPSGQLASVGILAAILLGVSVLLESALLLWLHTVDARFESDLRAQLLRKLARVPLGWFTARSSGRVKKLVQDDPLSLHYLLTHAVPDAVAAVVAPLAVLAYLFAVDWRLALIMFVPVLVYIVSMYAMMVASGAKMKQAQHWAQRMNSEAASYLDAQPVVRVFGGAAASTFQQSLARYVQFLNDWQRPFTRKKTIMDLATRPATFLWLLALFGTLFIVRDTLDPVNLLPFLLLGTTFGTRLLGIGYGLSGIRDGMNAARDLQTTLEEKELTVVPPSADAAPGVGKNPPVEAQNSGTVEFDRVTFSYRHGVPVLEDVTLTLMPGTMTALVGPSGSGKSTLAGLLARFHDIDSGTITISGRDIRTLSADELYAQVGFVFQDSQIVHGTVAENIALARPDATPEQIVAAARQAQIHERITKLPDGYDTVLSGSSGLGDGVSLSGGEQQRLTIARAILADTPILILDEATAFADPESESLVQQALSSLTADRTVLVIAHRLRTITHADQIVVLEGGRIVEKGTHNALLEQGGRYGELWQAGTSQSEGAHNPTLTTTGLEGATK</sequence>
<comment type="subunit">
    <text evidence="11">Forms a heterodimer with IrtB.</text>
</comment>
<evidence type="ECO:0000256" key="4">
    <source>
        <dbReference type="ARBA" id="ARBA00022630"/>
    </source>
</evidence>
<feature type="region of interest" description="Disordered" evidence="13">
    <location>
        <begin position="900"/>
        <end position="921"/>
    </location>
</feature>
<dbReference type="Proteomes" id="UP001597391">
    <property type="component" value="Unassembled WGS sequence"/>
</dbReference>
<feature type="transmembrane region" description="Helical" evidence="14">
    <location>
        <begin position="592"/>
        <end position="611"/>
    </location>
</feature>
<keyword evidence="5 14" id="KW-0812">Transmembrane</keyword>
<evidence type="ECO:0000256" key="7">
    <source>
        <dbReference type="ARBA" id="ARBA00022827"/>
    </source>
</evidence>
<dbReference type="InterPro" id="IPR003593">
    <property type="entry name" value="AAA+_ATPase"/>
</dbReference>
<dbReference type="InterPro" id="IPR027417">
    <property type="entry name" value="P-loop_NTPase"/>
</dbReference>
<dbReference type="PANTHER" id="PTHR24221:SF654">
    <property type="entry name" value="ATP-BINDING CASSETTE SUB-FAMILY B MEMBER 6"/>
    <property type="match status" value="1"/>
</dbReference>
<evidence type="ECO:0000256" key="14">
    <source>
        <dbReference type="SAM" id="Phobius"/>
    </source>
</evidence>
<keyword evidence="10 14" id="KW-0472">Membrane</keyword>
<feature type="domain" description="ABC transmembrane type-1" evidence="16">
    <location>
        <begin position="333"/>
        <end position="615"/>
    </location>
</feature>
<evidence type="ECO:0000256" key="11">
    <source>
        <dbReference type="ARBA" id="ARBA00023467"/>
    </source>
</evidence>
<dbReference type="Pfam" id="PF04954">
    <property type="entry name" value="SIP"/>
    <property type="match status" value="1"/>
</dbReference>
<dbReference type="InterPro" id="IPR003439">
    <property type="entry name" value="ABC_transporter-like_ATP-bd"/>
</dbReference>
<dbReference type="InterPro" id="IPR039261">
    <property type="entry name" value="FNR_nucleotide-bd"/>
</dbReference>
<dbReference type="InterPro" id="IPR013113">
    <property type="entry name" value="SIP_FAD-bd"/>
</dbReference>
<feature type="domain" description="FAD-binding FR-type" evidence="17">
    <location>
        <begin position="16"/>
        <end position="125"/>
    </location>
</feature>
<dbReference type="SUPFAM" id="SSF63380">
    <property type="entry name" value="Riboflavin synthase domain-like"/>
    <property type="match status" value="1"/>
</dbReference>
<dbReference type="InterPro" id="IPR017938">
    <property type="entry name" value="Riboflavin_synthase-like_b-brl"/>
</dbReference>
<evidence type="ECO:0000259" key="15">
    <source>
        <dbReference type="PROSITE" id="PS50893"/>
    </source>
</evidence>
<evidence type="ECO:0000256" key="12">
    <source>
        <dbReference type="ARBA" id="ARBA00023488"/>
    </source>
</evidence>
<dbReference type="PROSITE" id="PS00211">
    <property type="entry name" value="ABC_TRANSPORTER_1"/>
    <property type="match status" value="1"/>
</dbReference>
<comment type="cofactor">
    <cofactor evidence="1">
        <name>FAD</name>
        <dbReference type="ChEBI" id="CHEBI:57692"/>
    </cofactor>
</comment>
<evidence type="ECO:0000256" key="3">
    <source>
        <dbReference type="ARBA" id="ARBA00022475"/>
    </source>
</evidence>
<feature type="transmembrane region" description="Helical" evidence="14">
    <location>
        <begin position="440"/>
        <end position="466"/>
    </location>
</feature>
<feature type="transmembrane region" description="Helical" evidence="14">
    <location>
        <begin position="560"/>
        <end position="580"/>
    </location>
</feature>
<feature type="transmembrane region" description="Helical" evidence="14">
    <location>
        <begin position="372"/>
        <end position="394"/>
    </location>
</feature>
<evidence type="ECO:0000259" key="16">
    <source>
        <dbReference type="PROSITE" id="PS50929"/>
    </source>
</evidence>
<keyword evidence="19" id="KW-1185">Reference proteome</keyword>
<dbReference type="Pfam" id="PF00005">
    <property type="entry name" value="ABC_tran"/>
    <property type="match status" value="1"/>
</dbReference>
<evidence type="ECO:0000256" key="13">
    <source>
        <dbReference type="SAM" id="MobiDB-lite"/>
    </source>
</evidence>
<dbReference type="Gene3D" id="3.40.50.300">
    <property type="entry name" value="P-loop containing nucleotide triphosphate hydrolases"/>
    <property type="match status" value="1"/>
</dbReference>
<feature type="transmembrane region" description="Helical" evidence="14">
    <location>
        <begin position="331"/>
        <end position="352"/>
    </location>
</feature>
<evidence type="ECO:0000256" key="9">
    <source>
        <dbReference type="ARBA" id="ARBA00022989"/>
    </source>
</evidence>
<dbReference type="EMBL" id="JBHUOP010000001">
    <property type="protein sequence ID" value="MFD2839091.1"/>
    <property type="molecule type" value="Genomic_DNA"/>
</dbReference>
<feature type="transmembrane region" description="Helical" evidence="14">
    <location>
        <begin position="472"/>
        <end position="493"/>
    </location>
</feature>
<dbReference type="Gene3D" id="1.20.1560.10">
    <property type="entry name" value="ABC transporter type 1, transmembrane domain"/>
    <property type="match status" value="1"/>
</dbReference>
<dbReference type="RefSeq" id="WP_377464500.1">
    <property type="nucleotide sequence ID" value="NZ_JBHUOP010000001.1"/>
</dbReference>
<dbReference type="InterPro" id="IPR007037">
    <property type="entry name" value="SIP_rossman_dom"/>
</dbReference>
<accession>A0ABW5X9G5</accession>
<evidence type="ECO:0000256" key="10">
    <source>
        <dbReference type="ARBA" id="ARBA00023136"/>
    </source>
</evidence>
<dbReference type="InterPro" id="IPR036640">
    <property type="entry name" value="ABC1_TM_sf"/>
</dbReference>
<proteinExistence type="predicted"/>
<comment type="caution">
    <text evidence="18">The sequence shown here is derived from an EMBL/GenBank/DDBJ whole genome shotgun (WGS) entry which is preliminary data.</text>
</comment>
<dbReference type="Pfam" id="PF00664">
    <property type="entry name" value="ABC_membrane"/>
    <property type="match status" value="1"/>
</dbReference>
<evidence type="ECO:0000256" key="8">
    <source>
        <dbReference type="ARBA" id="ARBA00022840"/>
    </source>
</evidence>
<keyword evidence="6" id="KW-0547">Nucleotide-binding</keyword>
<evidence type="ECO:0000313" key="19">
    <source>
        <dbReference type="Proteomes" id="UP001597391"/>
    </source>
</evidence>
<dbReference type="SUPFAM" id="SSF90123">
    <property type="entry name" value="ABC transporter transmembrane region"/>
    <property type="match status" value="1"/>
</dbReference>
<keyword evidence="4" id="KW-0285">Flavoprotein</keyword>
<gene>
    <name evidence="18" type="ORF">ACFSYH_00690</name>
</gene>
<organism evidence="18 19">
    <name type="scientific">Populibacterium corticicola</name>
    <dbReference type="NCBI Taxonomy" id="1812826"/>
    <lineage>
        <taxon>Bacteria</taxon>
        <taxon>Bacillati</taxon>
        <taxon>Actinomycetota</taxon>
        <taxon>Actinomycetes</taxon>
        <taxon>Micrococcales</taxon>
        <taxon>Jonesiaceae</taxon>
        <taxon>Populibacterium</taxon>
    </lineage>
</organism>
<evidence type="ECO:0000256" key="2">
    <source>
        <dbReference type="ARBA" id="ARBA00004651"/>
    </source>
</evidence>
<reference evidence="19" key="1">
    <citation type="journal article" date="2019" name="Int. J. Syst. Evol. Microbiol.">
        <title>The Global Catalogue of Microorganisms (GCM) 10K type strain sequencing project: providing services to taxonomists for standard genome sequencing and annotation.</title>
        <authorList>
            <consortium name="The Broad Institute Genomics Platform"/>
            <consortium name="The Broad Institute Genome Sequencing Center for Infectious Disease"/>
            <person name="Wu L."/>
            <person name="Ma J."/>
        </authorList>
    </citation>
    <scope>NUCLEOTIDE SEQUENCE [LARGE SCALE GENOMIC DNA]</scope>
    <source>
        <strain evidence="19">KCTC 33576</strain>
    </source>
</reference>